<evidence type="ECO:0000313" key="4">
    <source>
        <dbReference type="EMBL" id="GAA1659681.1"/>
    </source>
</evidence>
<keyword evidence="2 4" id="KW-0067">ATP-binding</keyword>
<dbReference type="Gene3D" id="3.40.50.300">
    <property type="entry name" value="P-loop containing nucleotide triphosphate hydrolases"/>
    <property type="match status" value="1"/>
</dbReference>
<dbReference type="PANTHER" id="PTHR24220">
    <property type="entry name" value="IMPORT ATP-BINDING PROTEIN"/>
    <property type="match status" value="1"/>
</dbReference>
<organism evidence="4 5">
    <name type="scientific">Fodinicola feengrottensis</name>
    <dbReference type="NCBI Taxonomy" id="435914"/>
    <lineage>
        <taxon>Bacteria</taxon>
        <taxon>Bacillati</taxon>
        <taxon>Actinomycetota</taxon>
        <taxon>Actinomycetes</taxon>
        <taxon>Mycobacteriales</taxon>
        <taxon>Fodinicola</taxon>
    </lineage>
</organism>
<proteinExistence type="predicted"/>
<accession>A0ABN2FUQ9</accession>
<dbReference type="GO" id="GO:0005524">
    <property type="term" value="F:ATP binding"/>
    <property type="evidence" value="ECO:0007669"/>
    <property type="project" value="UniProtKB-KW"/>
</dbReference>
<dbReference type="EMBL" id="BAAANY010000002">
    <property type="protein sequence ID" value="GAA1659681.1"/>
    <property type="molecule type" value="Genomic_DNA"/>
</dbReference>
<keyword evidence="1" id="KW-0547">Nucleotide-binding</keyword>
<dbReference type="PROSITE" id="PS50893">
    <property type="entry name" value="ABC_TRANSPORTER_2"/>
    <property type="match status" value="1"/>
</dbReference>
<dbReference type="InterPro" id="IPR027417">
    <property type="entry name" value="P-loop_NTPase"/>
</dbReference>
<feature type="domain" description="ABC transporter" evidence="3">
    <location>
        <begin position="3"/>
        <end position="207"/>
    </location>
</feature>
<dbReference type="PANTHER" id="PTHR24220:SF684">
    <property type="entry name" value="FE(3+) IONS IMPORT ATP-BINDING PROTEIN FBPC"/>
    <property type="match status" value="1"/>
</dbReference>
<gene>
    <name evidence="4" type="ORF">GCM10009765_06290</name>
</gene>
<dbReference type="InterPro" id="IPR017871">
    <property type="entry name" value="ABC_transporter-like_CS"/>
</dbReference>
<evidence type="ECO:0000256" key="2">
    <source>
        <dbReference type="ARBA" id="ARBA00022840"/>
    </source>
</evidence>
<protein>
    <submittedName>
        <fullName evidence="4">ABC transporter ATP-binding protein</fullName>
    </submittedName>
</protein>
<evidence type="ECO:0000313" key="5">
    <source>
        <dbReference type="Proteomes" id="UP001500618"/>
    </source>
</evidence>
<dbReference type="InterPro" id="IPR015854">
    <property type="entry name" value="ABC_transpr_LolD-like"/>
</dbReference>
<name>A0ABN2FUQ9_9ACTN</name>
<dbReference type="SUPFAM" id="SSF52540">
    <property type="entry name" value="P-loop containing nucleoside triphosphate hydrolases"/>
    <property type="match status" value="1"/>
</dbReference>
<reference evidence="4 5" key="1">
    <citation type="journal article" date="2019" name="Int. J. Syst. Evol. Microbiol.">
        <title>The Global Catalogue of Microorganisms (GCM) 10K type strain sequencing project: providing services to taxonomists for standard genome sequencing and annotation.</title>
        <authorList>
            <consortium name="The Broad Institute Genomics Platform"/>
            <consortium name="The Broad Institute Genome Sequencing Center for Infectious Disease"/>
            <person name="Wu L."/>
            <person name="Ma J."/>
        </authorList>
    </citation>
    <scope>NUCLEOTIDE SEQUENCE [LARGE SCALE GENOMIC DNA]</scope>
    <source>
        <strain evidence="4 5">JCM 14718</strain>
    </source>
</reference>
<keyword evidence="5" id="KW-1185">Reference proteome</keyword>
<comment type="caution">
    <text evidence="4">The sequence shown here is derived from an EMBL/GenBank/DDBJ whole genome shotgun (WGS) entry which is preliminary data.</text>
</comment>
<dbReference type="PROSITE" id="PS00211">
    <property type="entry name" value="ABC_TRANSPORTER_1"/>
    <property type="match status" value="1"/>
</dbReference>
<evidence type="ECO:0000259" key="3">
    <source>
        <dbReference type="PROSITE" id="PS50893"/>
    </source>
</evidence>
<dbReference type="SMART" id="SM00382">
    <property type="entry name" value="AAA"/>
    <property type="match status" value="1"/>
</dbReference>
<dbReference type="Proteomes" id="UP001500618">
    <property type="component" value="Unassembled WGS sequence"/>
</dbReference>
<dbReference type="Pfam" id="PF00005">
    <property type="entry name" value="ABC_tran"/>
    <property type="match status" value="1"/>
</dbReference>
<dbReference type="InterPro" id="IPR003593">
    <property type="entry name" value="AAA+_ATPase"/>
</dbReference>
<evidence type="ECO:0000256" key="1">
    <source>
        <dbReference type="ARBA" id="ARBA00022741"/>
    </source>
</evidence>
<sequence>MSAVVEDVTVQRGGRDVLVGVSLRVLPGQLVAVTGASGAGKSTLLWTVAGLLPVASGQISLDGCAPAEVALVPQDNGLVPVLTAAENVEVALLARGLAAAETRDRAGAALAAVGLTSHADQLVEELSGGQQQRVAVARGMAVAPALLLADEVTSELDATNRQLVLELLSAHARTGAAVVFATNDPEAADVCDAELHIADGQATLVRS</sequence>
<dbReference type="InterPro" id="IPR003439">
    <property type="entry name" value="ABC_transporter-like_ATP-bd"/>
</dbReference>